<comment type="caution">
    <text evidence="6">The sequence shown here is derived from an EMBL/GenBank/DDBJ whole genome shotgun (WGS) entry which is preliminary data.</text>
</comment>
<keyword evidence="4" id="KW-0804">Transcription</keyword>
<evidence type="ECO:0000313" key="6">
    <source>
        <dbReference type="EMBL" id="MFG6108628.1"/>
    </source>
</evidence>
<dbReference type="RefSeq" id="WP_259202602.1">
    <property type="nucleotide sequence ID" value="NZ_JBHGCJ010000003.1"/>
</dbReference>
<sequence>MPNVDGSVAASEKPNRSLFDLDLLRAIVTVADCGSFTTAAARLHSTQSTISQKIRRLEDMAGHPLLVRGNRDVHPTDAGQTLLGHARQMLALNEQMLQALAGATVAVTVRLGVPEDFVNARTTQLLGRFNRRHPQVKLEVTSGLSRDLANGYDHGELDLVLIKQRRNSREATACWPEPMRWVDSARTPCIALDPIPLVTFPLRGLYRDDLIAAVEAMGRRWRISFTSSSLSGIQGAVADGMGISLLPARAMTREHRALNRRHGLPPMDGMEIALLHRPGADPLVRELAGRFARLLDREHR</sequence>
<dbReference type="PANTHER" id="PTHR30579">
    <property type="entry name" value="TRANSCRIPTIONAL REGULATOR"/>
    <property type="match status" value="1"/>
</dbReference>
<keyword evidence="7" id="KW-1185">Reference proteome</keyword>
<dbReference type="Gene3D" id="3.40.190.10">
    <property type="entry name" value="Periplasmic binding protein-like II"/>
    <property type="match status" value="2"/>
</dbReference>
<evidence type="ECO:0000256" key="4">
    <source>
        <dbReference type="ARBA" id="ARBA00023163"/>
    </source>
</evidence>
<dbReference type="SUPFAM" id="SSF46785">
    <property type="entry name" value="Winged helix' DNA-binding domain"/>
    <property type="match status" value="1"/>
</dbReference>
<evidence type="ECO:0000256" key="2">
    <source>
        <dbReference type="ARBA" id="ARBA00023015"/>
    </source>
</evidence>
<dbReference type="InterPro" id="IPR036388">
    <property type="entry name" value="WH-like_DNA-bd_sf"/>
</dbReference>
<dbReference type="Pfam" id="PF00126">
    <property type="entry name" value="HTH_1"/>
    <property type="match status" value="1"/>
</dbReference>
<keyword evidence="2" id="KW-0805">Transcription regulation</keyword>
<evidence type="ECO:0000259" key="5">
    <source>
        <dbReference type="PROSITE" id="PS50931"/>
    </source>
</evidence>
<gene>
    <name evidence="6" type="ORF">ACEU0G_002618</name>
</gene>
<dbReference type="Pfam" id="PF03466">
    <property type="entry name" value="LysR_substrate"/>
    <property type="match status" value="1"/>
</dbReference>
<protein>
    <submittedName>
        <fullName evidence="6">LysR substrate-binding domain-containing protein</fullName>
    </submittedName>
</protein>
<dbReference type="EMBL" id="JBHGCJ010000003">
    <property type="protein sequence ID" value="MFG6108628.1"/>
    <property type="molecule type" value="Genomic_DNA"/>
</dbReference>
<organism evidence="6 7">
    <name type="scientific">Stenotrophomonas nematodicola</name>
    <dbReference type="NCBI Taxonomy" id="2656746"/>
    <lineage>
        <taxon>Bacteria</taxon>
        <taxon>Pseudomonadati</taxon>
        <taxon>Pseudomonadota</taxon>
        <taxon>Gammaproteobacteria</taxon>
        <taxon>Lysobacterales</taxon>
        <taxon>Lysobacteraceae</taxon>
        <taxon>Stenotrophomonas</taxon>
    </lineage>
</organism>
<evidence type="ECO:0000313" key="7">
    <source>
        <dbReference type="Proteomes" id="UP001605261"/>
    </source>
</evidence>
<dbReference type="SUPFAM" id="SSF53850">
    <property type="entry name" value="Periplasmic binding protein-like II"/>
    <property type="match status" value="1"/>
</dbReference>
<dbReference type="PRINTS" id="PR00039">
    <property type="entry name" value="HTHLYSR"/>
</dbReference>
<keyword evidence="3" id="KW-0238">DNA-binding</keyword>
<dbReference type="Gene3D" id="1.10.10.10">
    <property type="entry name" value="Winged helix-like DNA-binding domain superfamily/Winged helix DNA-binding domain"/>
    <property type="match status" value="1"/>
</dbReference>
<reference evidence="6 7" key="1">
    <citation type="submission" date="2024-09" db="EMBL/GenBank/DDBJ databases">
        <authorList>
            <consortium name="All-Russian atlas of soil microorganisms"/>
            <consortium name="as a basis for the search for new antimicrobial producers and enzymes with unique properties"/>
            <person name="Sokolova E.A."/>
            <person name="Voronina E.N."/>
        </authorList>
    </citation>
    <scope>NUCLEOTIDE SEQUENCE [LARGE SCALE GENOMIC DNA]</scope>
    <source>
        <strain evidence="6 7">AF-22b-331.1</strain>
    </source>
</reference>
<dbReference type="PANTHER" id="PTHR30579:SF7">
    <property type="entry name" value="HTH-TYPE TRANSCRIPTIONAL REGULATOR LRHA-RELATED"/>
    <property type="match status" value="1"/>
</dbReference>
<name>A0ABW7CUY9_9GAMM</name>
<dbReference type="InterPro" id="IPR005119">
    <property type="entry name" value="LysR_subst-bd"/>
</dbReference>
<dbReference type="PROSITE" id="PS50931">
    <property type="entry name" value="HTH_LYSR"/>
    <property type="match status" value="1"/>
</dbReference>
<dbReference type="InterPro" id="IPR000847">
    <property type="entry name" value="LysR_HTH_N"/>
</dbReference>
<evidence type="ECO:0000256" key="1">
    <source>
        <dbReference type="ARBA" id="ARBA00009437"/>
    </source>
</evidence>
<dbReference type="InterPro" id="IPR036390">
    <property type="entry name" value="WH_DNA-bd_sf"/>
</dbReference>
<dbReference type="Proteomes" id="UP001605261">
    <property type="component" value="Unassembled WGS sequence"/>
</dbReference>
<evidence type="ECO:0000256" key="3">
    <source>
        <dbReference type="ARBA" id="ARBA00023125"/>
    </source>
</evidence>
<dbReference type="InterPro" id="IPR050176">
    <property type="entry name" value="LTTR"/>
</dbReference>
<feature type="domain" description="HTH lysR-type" evidence="5">
    <location>
        <begin position="19"/>
        <end position="76"/>
    </location>
</feature>
<comment type="similarity">
    <text evidence="1">Belongs to the LysR transcriptional regulatory family.</text>
</comment>
<proteinExistence type="inferred from homology"/>
<accession>A0ABW7CUY9</accession>